<comment type="caution">
    <text evidence="3">The sequence shown here is derived from an EMBL/GenBank/DDBJ whole genome shotgun (WGS) entry which is preliminary data.</text>
</comment>
<dbReference type="Pfam" id="PF17131">
    <property type="entry name" value="LolA_like"/>
    <property type="match status" value="1"/>
</dbReference>
<dbReference type="CDD" id="cd16329">
    <property type="entry name" value="LolA_like"/>
    <property type="match status" value="1"/>
</dbReference>
<reference evidence="3 4" key="1">
    <citation type="submission" date="2018-05" db="EMBL/GenBank/DDBJ databases">
        <title>Genomic Encyclopedia of Type Strains, Phase IV (KMG-IV): sequencing the most valuable type-strain genomes for metagenomic binning, comparative biology and taxonomic classification.</title>
        <authorList>
            <person name="Goeker M."/>
        </authorList>
    </citation>
    <scope>NUCLEOTIDE SEQUENCE [LARGE SCALE GENOMIC DNA]</scope>
    <source>
        <strain evidence="3 4">DSM 24906</strain>
    </source>
</reference>
<keyword evidence="4" id="KW-1185">Reference proteome</keyword>
<dbReference type="AlphaFoldDB" id="A0AA45HHZ0"/>
<dbReference type="RefSeq" id="WP_109605490.1">
    <property type="nucleotide sequence ID" value="NZ_QGGI01000015.1"/>
</dbReference>
<name>A0AA45HHZ0_9BACT</name>
<sequence length="253" mass="29076">MKKIITTILLSVFALSMAFAVTGKEVLDMVKDEHDDFDSQKSQITMKLIDANGNEKAREFDMFLLKENDDSLALVRFNTPAEVKMITLLTLSDDEIYIYMPAYRKTKRISGGAKNGNFVGSDLKYSDISLLYNEKSGDYTSNLLEDNNNFYKVEIIPEDEDTDYGRIVAIVEKENMLIKDVDFFNQKDEHIKTMSFTNLKDFEGHKLYSHIELTDLTSNHSTVLDIKKADFDIGITNRFFNKMNISKPVLRIQ</sequence>
<proteinExistence type="predicted"/>
<keyword evidence="3" id="KW-0449">Lipoprotein</keyword>
<dbReference type="InterPro" id="IPR033399">
    <property type="entry name" value="TP_0789-like"/>
</dbReference>
<feature type="domain" description="Uncharacterized protein TP-0789" evidence="2">
    <location>
        <begin position="70"/>
        <end position="246"/>
    </location>
</feature>
<gene>
    <name evidence="3" type="ORF">C7380_11523</name>
</gene>
<evidence type="ECO:0000313" key="3">
    <source>
        <dbReference type="EMBL" id="PWJ89297.1"/>
    </source>
</evidence>
<evidence type="ECO:0000256" key="1">
    <source>
        <dbReference type="SAM" id="SignalP"/>
    </source>
</evidence>
<feature type="signal peptide" evidence="1">
    <location>
        <begin position="1"/>
        <end position="20"/>
    </location>
</feature>
<keyword evidence="1" id="KW-0732">Signal</keyword>
<evidence type="ECO:0000313" key="4">
    <source>
        <dbReference type="Proteomes" id="UP000245921"/>
    </source>
</evidence>
<protein>
    <submittedName>
        <fullName evidence="3">Outer membrane lipoprotein-sorting protein</fullName>
    </submittedName>
</protein>
<organism evidence="3 4">
    <name type="scientific">Oceanotoga teriensis</name>
    <dbReference type="NCBI Taxonomy" id="515440"/>
    <lineage>
        <taxon>Bacteria</taxon>
        <taxon>Thermotogati</taxon>
        <taxon>Thermotogota</taxon>
        <taxon>Thermotogae</taxon>
        <taxon>Petrotogales</taxon>
        <taxon>Petrotogaceae</taxon>
        <taxon>Oceanotoga</taxon>
    </lineage>
</organism>
<dbReference type="EMBL" id="QGGI01000015">
    <property type="protein sequence ID" value="PWJ89297.1"/>
    <property type="molecule type" value="Genomic_DNA"/>
</dbReference>
<dbReference type="Gene3D" id="2.50.20.10">
    <property type="entry name" value="Lipoprotein localisation LolA/LolB/LppX"/>
    <property type="match status" value="1"/>
</dbReference>
<feature type="chain" id="PRO_5041251968" evidence="1">
    <location>
        <begin position="21"/>
        <end position="253"/>
    </location>
</feature>
<evidence type="ECO:0000259" key="2">
    <source>
        <dbReference type="Pfam" id="PF17131"/>
    </source>
</evidence>
<accession>A0AA45HHZ0</accession>
<dbReference type="Proteomes" id="UP000245921">
    <property type="component" value="Unassembled WGS sequence"/>
</dbReference>